<evidence type="ECO:0000313" key="6">
    <source>
        <dbReference type="Proteomes" id="UP000053617"/>
    </source>
</evidence>
<keyword evidence="6" id="KW-1185">Reference proteome</keyword>
<reference evidence="5 6" key="1">
    <citation type="submission" date="2015-01" db="EMBL/GenBank/DDBJ databases">
        <title>The Genome Sequence of Rhinocladiella mackenzie CBS 650.93.</title>
        <authorList>
            <consortium name="The Broad Institute Genomics Platform"/>
            <person name="Cuomo C."/>
            <person name="de Hoog S."/>
            <person name="Gorbushina A."/>
            <person name="Stielow B."/>
            <person name="Teixiera M."/>
            <person name="Abouelleil A."/>
            <person name="Chapman S.B."/>
            <person name="Priest M."/>
            <person name="Young S.K."/>
            <person name="Wortman J."/>
            <person name="Nusbaum C."/>
            <person name="Birren B."/>
        </authorList>
    </citation>
    <scope>NUCLEOTIDE SEQUENCE [LARGE SCALE GENOMIC DNA]</scope>
    <source>
        <strain evidence="5 6">CBS 650.93</strain>
    </source>
</reference>
<dbReference type="InterPro" id="IPR011043">
    <property type="entry name" value="Gal_Oxase/kelch_b-propeller"/>
</dbReference>
<organism evidence="5 6">
    <name type="scientific">Rhinocladiella mackenziei CBS 650.93</name>
    <dbReference type="NCBI Taxonomy" id="1442369"/>
    <lineage>
        <taxon>Eukaryota</taxon>
        <taxon>Fungi</taxon>
        <taxon>Dikarya</taxon>
        <taxon>Ascomycota</taxon>
        <taxon>Pezizomycotina</taxon>
        <taxon>Eurotiomycetes</taxon>
        <taxon>Chaetothyriomycetidae</taxon>
        <taxon>Chaetothyriales</taxon>
        <taxon>Herpotrichiellaceae</taxon>
        <taxon>Rhinocladiella</taxon>
    </lineage>
</organism>
<dbReference type="EMBL" id="KN847481">
    <property type="protein sequence ID" value="KIX01879.1"/>
    <property type="molecule type" value="Genomic_DNA"/>
</dbReference>
<keyword evidence="4" id="KW-0472">Membrane</keyword>
<feature type="region of interest" description="Disordered" evidence="3">
    <location>
        <begin position="653"/>
        <end position="777"/>
    </location>
</feature>
<dbReference type="HOGENOM" id="CLU_360207_0_0_1"/>
<dbReference type="PANTHER" id="PTHR46228">
    <property type="entry name" value="KELCH DOMAIN-CONTAINING PROTEIN"/>
    <property type="match status" value="1"/>
</dbReference>
<dbReference type="PANTHER" id="PTHR46228:SF2">
    <property type="entry name" value="KELCH REPEAT PROTEIN (AFU_ORTHOLOGUE AFUA_4G14350)"/>
    <property type="match status" value="1"/>
</dbReference>
<evidence type="ECO:0000256" key="3">
    <source>
        <dbReference type="SAM" id="MobiDB-lite"/>
    </source>
</evidence>
<dbReference type="RefSeq" id="XP_013269015.1">
    <property type="nucleotide sequence ID" value="XM_013413561.1"/>
</dbReference>
<feature type="compositionally biased region" description="Low complexity" evidence="3">
    <location>
        <begin position="734"/>
        <end position="744"/>
    </location>
</feature>
<dbReference type="GeneID" id="25297677"/>
<sequence>MLSLSRFCAGILPWISFVTGWNLTARDFVSWDRPRAALIRDHVYLEGGRIHHNLTDIVTSSDGFLFKLNLHRSFGISGDSPPAVFESIDEGPITNYYVDGFMFADYDEFYAYGGLFDSSGNTQTDRTVSCPLYDAPEGSNVQLGEPNTNYAPQSGSFISDIASGAGANAPSENLGFYFSGMYNEDGTPFSYFGPPRDISNWLIQVDTSIQGAADWRQLYINQASNPVNVTLRVEGALVWVPASTQGLLIAIGGVVNASDLHFYGPTDDNATESMGFLKEFPVYDIGSASWSLQTLNEGSPFPDTPLVQFCTVVASSPDGSHHEIFVYGGWDNNGGSPKNDVWILTVPSFTWIKADSPGRTGDARQGHVCASPYPDQMIVIGGTSLAGSPLDTSNTVDVYNLNELNWTGSYDPDIHQPYQPHQTVLDVISATPTAGNMPSDIAGWFDTKYNMDKIKFYGPYQKVSETTPSPPPSNATTSATPSPAPNSDRPWVVPVAATLGTVGGLALVGALIFFCCCRGRFAKRRGENQEAAEVSQRRSWIVPWIWSTSSGAPGKDVTSDTITEVEHPSSPLQTTIPQELEGGYVAQSDGRGRDRWSSSTHVRSPPGEYAAPVEAQDTAVHEVPGTSRINSADDINYDFRNMAMYPPSVVSGGHLKTLPSESISPPNESSTNAPASPHTTSAAAPSSPRDFPTIPETDIALSGAVTDNQGSERAVSPLTARQTQRPGHGRRHSSMSSGMSLPSPNIDQSALPRPRASRSASGEDGETVSDRQGSHTL</sequence>
<dbReference type="SUPFAM" id="SSF50965">
    <property type="entry name" value="Galactose oxidase, central domain"/>
    <property type="match status" value="1"/>
</dbReference>
<name>A0A0D2I7Q2_9EURO</name>
<dbReference type="Gene3D" id="2.120.10.80">
    <property type="entry name" value="Kelch-type beta propeller"/>
    <property type="match status" value="1"/>
</dbReference>
<keyword evidence="4" id="KW-0812">Transmembrane</keyword>
<dbReference type="VEuPathDB" id="FungiDB:Z518_09606"/>
<dbReference type="InterPro" id="IPR015915">
    <property type="entry name" value="Kelch-typ_b-propeller"/>
</dbReference>
<protein>
    <submittedName>
        <fullName evidence="5">Rhinocladiella mackenziei CBS 650.93 unplaced genomic scaffold supercont1.7, whole genome shotgun sequence</fullName>
    </submittedName>
</protein>
<evidence type="ECO:0000256" key="1">
    <source>
        <dbReference type="ARBA" id="ARBA00022441"/>
    </source>
</evidence>
<feature type="region of interest" description="Disordered" evidence="3">
    <location>
        <begin position="462"/>
        <end position="488"/>
    </location>
</feature>
<keyword evidence="2" id="KW-0677">Repeat</keyword>
<dbReference type="OrthoDB" id="540004at2759"/>
<evidence type="ECO:0000313" key="5">
    <source>
        <dbReference type="EMBL" id="KIX01879.1"/>
    </source>
</evidence>
<evidence type="ECO:0000256" key="4">
    <source>
        <dbReference type="SAM" id="Phobius"/>
    </source>
</evidence>
<evidence type="ECO:0000256" key="2">
    <source>
        <dbReference type="ARBA" id="ARBA00022737"/>
    </source>
</evidence>
<proteinExistence type="predicted"/>
<feature type="region of interest" description="Disordered" evidence="3">
    <location>
        <begin position="568"/>
        <end position="615"/>
    </location>
</feature>
<feature type="compositionally biased region" description="Low complexity" evidence="3">
    <location>
        <begin position="659"/>
        <end position="688"/>
    </location>
</feature>
<dbReference type="Proteomes" id="UP000053617">
    <property type="component" value="Unassembled WGS sequence"/>
</dbReference>
<dbReference type="AlphaFoldDB" id="A0A0D2I7Q2"/>
<feature type="compositionally biased region" description="Basic and acidic residues" evidence="3">
    <location>
        <begin position="768"/>
        <end position="777"/>
    </location>
</feature>
<gene>
    <name evidence="5" type="ORF">Z518_09606</name>
</gene>
<accession>A0A0D2I7Q2</accession>
<keyword evidence="4" id="KW-1133">Transmembrane helix</keyword>
<keyword evidence="1" id="KW-0880">Kelch repeat</keyword>
<feature type="compositionally biased region" description="Low complexity" evidence="3">
    <location>
        <begin position="474"/>
        <end position="487"/>
    </location>
</feature>
<feature type="transmembrane region" description="Helical" evidence="4">
    <location>
        <begin position="491"/>
        <end position="515"/>
    </location>
</feature>
<dbReference type="STRING" id="1442369.A0A0D2I7Q2"/>